<evidence type="ECO:0000313" key="4">
    <source>
        <dbReference type="Proteomes" id="UP000266313"/>
    </source>
</evidence>
<dbReference type="PANTHER" id="PTHR33608">
    <property type="entry name" value="BLL2464 PROTEIN"/>
    <property type="match status" value="1"/>
</dbReference>
<dbReference type="Proteomes" id="UP000266313">
    <property type="component" value="Chromosome"/>
</dbReference>
<keyword evidence="1" id="KW-1133">Transmembrane helix</keyword>
<dbReference type="InterPro" id="IPR002881">
    <property type="entry name" value="DUF58"/>
</dbReference>
<organism evidence="3 4">
    <name type="scientific">Methylocaldum marinum</name>
    <dbReference type="NCBI Taxonomy" id="1432792"/>
    <lineage>
        <taxon>Bacteria</taxon>
        <taxon>Pseudomonadati</taxon>
        <taxon>Pseudomonadota</taxon>
        <taxon>Gammaproteobacteria</taxon>
        <taxon>Methylococcales</taxon>
        <taxon>Methylococcaceae</taxon>
        <taxon>Methylocaldum</taxon>
    </lineage>
</organism>
<dbReference type="Gene3D" id="3.40.50.410">
    <property type="entry name" value="von Willebrand factor, type A domain"/>
    <property type="match status" value="1"/>
</dbReference>
<evidence type="ECO:0000259" key="2">
    <source>
        <dbReference type="Pfam" id="PF01882"/>
    </source>
</evidence>
<keyword evidence="1" id="KW-0812">Transmembrane</keyword>
<keyword evidence="1" id="KW-0472">Membrane</keyword>
<dbReference type="Pfam" id="PF01882">
    <property type="entry name" value="DUF58"/>
    <property type="match status" value="1"/>
</dbReference>
<name>A0A250KW61_9GAMM</name>
<evidence type="ECO:0000256" key="1">
    <source>
        <dbReference type="SAM" id="Phobius"/>
    </source>
</evidence>
<accession>A0A250KW61</accession>
<sequence>MLLPSRVLLIALAAWFGLAGLSTFWPWWLPAWQIAGVLLLSAAAADAWLALSRRNPVRIRREIKDAWPVGVTQTVHLRLACPDRGAAGWVFDRHPEAFSAEGLPLFFRLEPGYWAKVGYTAQPLERGEHAFGPIELRLVSPLRLWLTQYRVGGGETVRVYPDFAKITRYSLLATDNRLSQMGVLRRQRRGEGLDFHQLREYCPDDALRQIDWKATARRRKPIAREYQDERDQNIVFLLDCGQRMRAKDDGLSHFDHTLNALLLLSYVGLRQGDGVGLSTFAQAEPRFFAPRRSLTTVQRLLNAVYDLQPSLQTPDYLMASQALSERLSKRSLIVLLTNLRDEDESTLAPALALLRRRHLVLLANLRETSLDAVLGETVIDLDGALAYAAALDYRRGRRRQLADLRAQGITVLDVAPAELPVALVNRYWDMKRSGVF</sequence>
<dbReference type="PANTHER" id="PTHR33608:SF3">
    <property type="entry name" value="SLR2013 PROTEIN"/>
    <property type="match status" value="1"/>
</dbReference>
<feature type="domain" description="DUF58" evidence="2">
    <location>
        <begin position="198"/>
        <end position="373"/>
    </location>
</feature>
<dbReference type="AlphaFoldDB" id="A0A250KW61"/>
<reference evidence="3 4" key="1">
    <citation type="submission" date="2016-12" db="EMBL/GenBank/DDBJ databases">
        <title>Genome sequencing of Methylocaldum marinum.</title>
        <authorList>
            <person name="Takeuchi M."/>
            <person name="Kamagata Y."/>
            <person name="Hiraoka S."/>
            <person name="Oshima K."/>
            <person name="Hattori M."/>
            <person name="Iwasaki W."/>
        </authorList>
    </citation>
    <scope>NUCLEOTIDE SEQUENCE [LARGE SCALE GENOMIC DNA]</scope>
    <source>
        <strain evidence="3 4">S8</strain>
    </source>
</reference>
<proteinExistence type="predicted"/>
<protein>
    <recommendedName>
        <fullName evidence="2">DUF58 domain-containing protein</fullName>
    </recommendedName>
</protein>
<dbReference type="KEGG" id="mmai:sS8_3958"/>
<gene>
    <name evidence="3" type="ORF">sS8_3958</name>
</gene>
<dbReference type="InterPro" id="IPR036465">
    <property type="entry name" value="vWFA_dom_sf"/>
</dbReference>
<evidence type="ECO:0000313" key="3">
    <source>
        <dbReference type="EMBL" id="BBA35890.1"/>
    </source>
</evidence>
<dbReference type="SUPFAM" id="SSF53300">
    <property type="entry name" value="vWA-like"/>
    <property type="match status" value="1"/>
</dbReference>
<keyword evidence="4" id="KW-1185">Reference proteome</keyword>
<feature type="transmembrane region" description="Helical" evidence="1">
    <location>
        <begin position="7"/>
        <end position="25"/>
    </location>
</feature>
<dbReference type="EMBL" id="AP017928">
    <property type="protein sequence ID" value="BBA35890.1"/>
    <property type="molecule type" value="Genomic_DNA"/>
</dbReference>
<dbReference type="OrthoDB" id="9812729at2"/>
<dbReference type="RefSeq" id="WP_119631161.1">
    <property type="nucleotide sequence ID" value="NZ_AP017928.1"/>
</dbReference>